<dbReference type="GO" id="GO:0046872">
    <property type="term" value="F:metal ion binding"/>
    <property type="evidence" value="ECO:0007669"/>
    <property type="project" value="UniProtKB-KW"/>
</dbReference>
<gene>
    <name evidence="6" type="ORF">SIAM614_15265</name>
</gene>
<proteinExistence type="inferred from homology"/>
<dbReference type="AlphaFoldDB" id="A0NT88"/>
<feature type="domain" description="CENP-V/GFA" evidence="5">
    <location>
        <begin position="7"/>
        <end position="122"/>
    </location>
</feature>
<dbReference type="Gene3D" id="3.90.1590.10">
    <property type="entry name" value="glutathione-dependent formaldehyde- activating enzyme (gfa)"/>
    <property type="match status" value="1"/>
</dbReference>
<dbReference type="Pfam" id="PF04828">
    <property type="entry name" value="GFA"/>
    <property type="match status" value="1"/>
</dbReference>
<dbReference type="InterPro" id="IPR006913">
    <property type="entry name" value="CENP-V/GFA"/>
</dbReference>
<sequence>MKMVERLSGGCLCGEVRFAATPVDGEMGVCHCAMCRRWTGGTYMAVSCGSMDSLDVQGKEALGVYKSSDYGERVFCSKCGSSLMWRMADGSHVSVSAQAFDNPAAFKFTSEIFVDEQPANYAFANETRRMTGPEVIAYFTQKMQEPQNG</sequence>
<evidence type="ECO:0000256" key="3">
    <source>
        <dbReference type="ARBA" id="ARBA00022833"/>
    </source>
</evidence>
<name>A0NT88_ROSAI</name>
<keyword evidence="2" id="KW-0479">Metal-binding</keyword>
<dbReference type="EMBL" id="AAUW01000007">
    <property type="protein sequence ID" value="EAV44170.1"/>
    <property type="molecule type" value="Genomic_DNA"/>
</dbReference>
<accession>A0NT88</accession>
<dbReference type="InterPro" id="IPR011057">
    <property type="entry name" value="Mss4-like_sf"/>
</dbReference>
<protein>
    <recommendedName>
        <fullName evidence="5">CENP-V/GFA domain-containing protein</fullName>
    </recommendedName>
</protein>
<dbReference type="RefSeq" id="WP_006934716.1">
    <property type="nucleotide sequence ID" value="NZ_AAUW01000007.1"/>
</dbReference>
<evidence type="ECO:0000313" key="6">
    <source>
        <dbReference type="EMBL" id="EAV44170.1"/>
    </source>
</evidence>
<evidence type="ECO:0000256" key="1">
    <source>
        <dbReference type="ARBA" id="ARBA00005495"/>
    </source>
</evidence>
<organism evidence="6 7">
    <name type="scientific">Roseibium aggregatum (strain ATCC 25650 / DSM 13394 / JCM 20685 / NBRC 16684 / NCIMB 2208 / IAM 12614 / B1)</name>
    <name type="common">Stappia aggregata</name>
    <dbReference type="NCBI Taxonomy" id="384765"/>
    <lineage>
        <taxon>Bacteria</taxon>
        <taxon>Pseudomonadati</taxon>
        <taxon>Pseudomonadota</taxon>
        <taxon>Alphaproteobacteria</taxon>
        <taxon>Hyphomicrobiales</taxon>
        <taxon>Stappiaceae</taxon>
        <taxon>Roseibium</taxon>
    </lineage>
</organism>
<dbReference type="PROSITE" id="PS51891">
    <property type="entry name" value="CENP_V_GFA"/>
    <property type="match status" value="1"/>
</dbReference>
<keyword evidence="3" id="KW-0862">Zinc</keyword>
<evidence type="ECO:0000256" key="2">
    <source>
        <dbReference type="ARBA" id="ARBA00022723"/>
    </source>
</evidence>
<reference evidence="6 7" key="1">
    <citation type="submission" date="2006-05" db="EMBL/GenBank/DDBJ databases">
        <authorList>
            <person name="King G."/>
            <person name="Ferriera S."/>
            <person name="Johnson J."/>
            <person name="Kravitz S."/>
            <person name="Beeson K."/>
            <person name="Sutton G."/>
            <person name="Rogers Y.-H."/>
            <person name="Friedman R."/>
            <person name="Frazier M."/>
            <person name="Venter J.C."/>
        </authorList>
    </citation>
    <scope>NUCLEOTIDE SEQUENCE [LARGE SCALE GENOMIC DNA]</scope>
    <source>
        <strain evidence="7">ATCC 25650 / DSM 13394 / JCM 20685 / NBRC 16684 / NCIMB 2208 / IAM 12614 / B1</strain>
    </source>
</reference>
<evidence type="ECO:0000256" key="4">
    <source>
        <dbReference type="ARBA" id="ARBA00023239"/>
    </source>
</evidence>
<keyword evidence="4" id="KW-0456">Lyase</keyword>
<dbReference type="eggNOG" id="COG3791">
    <property type="taxonomic scope" value="Bacteria"/>
</dbReference>
<dbReference type="SUPFAM" id="SSF51316">
    <property type="entry name" value="Mss4-like"/>
    <property type="match status" value="1"/>
</dbReference>
<dbReference type="OrthoDB" id="9807246at2"/>
<evidence type="ECO:0000259" key="5">
    <source>
        <dbReference type="PROSITE" id="PS51891"/>
    </source>
</evidence>
<dbReference type="GeneID" id="68846693"/>
<dbReference type="PANTHER" id="PTHR33337:SF40">
    <property type="entry name" value="CENP-V_GFA DOMAIN-CONTAINING PROTEIN-RELATED"/>
    <property type="match status" value="1"/>
</dbReference>
<dbReference type="PANTHER" id="PTHR33337">
    <property type="entry name" value="GFA DOMAIN-CONTAINING PROTEIN"/>
    <property type="match status" value="1"/>
</dbReference>
<dbReference type="GO" id="GO:0016846">
    <property type="term" value="F:carbon-sulfur lyase activity"/>
    <property type="evidence" value="ECO:0007669"/>
    <property type="project" value="InterPro"/>
</dbReference>
<comment type="caution">
    <text evidence="6">The sequence shown here is derived from an EMBL/GenBank/DDBJ whole genome shotgun (WGS) entry which is preliminary data.</text>
</comment>
<comment type="similarity">
    <text evidence="1">Belongs to the Gfa family.</text>
</comment>
<dbReference type="Proteomes" id="UP000004848">
    <property type="component" value="Unassembled WGS sequence"/>
</dbReference>
<evidence type="ECO:0000313" key="7">
    <source>
        <dbReference type="Proteomes" id="UP000004848"/>
    </source>
</evidence>